<protein>
    <submittedName>
        <fullName evidence="1">Uncharacterized protein</fullName>
    </submittedName>
</protein>
<dbReference type="RefSeq" id="WP_221279417.1">
    <property type="nucleotide sequence ID" value="NZ_AP024814.1"/>
</dbReference>
<sequence length="52" mass="5864">MSALVQLIYKLSNFSELEKEKSKKFSVDGHVCFLNLQEVEGKIIVEVYQSGG</sequence>
<organism evidence="1 2">
    <name type="scientific">Helicobacter gastrocanis</name>
    <dbReference type="NCBI Taxonomy" id="2849641"/>
    <lineage>
        <taxon>Bacteria</taxon>
        <taxon>Pseudomonadati</taxon>
        <taxon>Campylobacterota</taxon>
        <taxon>Epsilonproteobacteria</taxon>
        <taxon>Campylobacterales</taxon>
        <taxon>Helicobacteraceae</taxon>
        <taxon>Helicobacter</taxon>
    </lineage>
</organism>
<evidence type="ECO:0000313" key="1">
    <source>
        <dbReference type="EMBL" id="BCZ18183.1"/>
    </source>
</evidence>
<gene>
    <name evidence="1" type="ORF">NHP190003_14650</name>
</gene>
<dbReference type="EMBL" id="AP024814">
    <property type="protein sequence ID" value="BCZ18183.1"/>
    <property type="molecule type" value="Genomic_DNA"/>
</dbReference>
<proteinExistence type="predicted"/>
<accession>A0ABM7SDX2</accession>
<reference evidence="1 2" key="1">
    <citation type="submission" date="2021-07" db="EMBL/GenBank/DDBJ databases">
        <title>Novel Helicobacter sp. Isolated from a dog.</title>
        <authorList>
            <person name="Rimbara E."/>
            <person name="Suzuki M."/>
        </authorList>
    </citation>
    <scope>NUCLEOTIDE SEQUENCE [LARGE SCALE GENOMIC DNA]</scope>
    <source>
        <strain evidence="2">NHP19-003</strain>
    </source>
</reference>
<evidence type="ECO:0000313" key="2">
    <source>
        <dbReference type="Proteomes" id="UP000826775"/>
    </source>
</evidence>
<dbReference type="Proteomes" id="UP000826775">
    <property type="component" value="Chromosome"/>
</dbReference>
<keyword evidence="2" id="KW-1185">Reference proteome</keyword>
<name>A0ABM7SDX2_9HELI</name>